<dbReference type="InterPro" id="IPR036188">
    <property type="entry name" value="FAD/NAD-bd_sf"/>
</dbReference>
<organism evidence="3">
    <name type="scientific">marine metagenome</name>
    <dbReference type="NCBI Taxonomy" id="408172"/>
    <lineage>
        <taxon>unclassified sequences</taxon>
        <taxon>metagenomes</taxon>
        <taxon>ecological metagenomes</taxon>
    </lineage>
</organism>
<reference evidence="3" key="1">
    <citation type="submission" date="2018-05" db="EMBL/GenBank/DDBJ databases">
        <authorList>
            <person name="Lanie J.A."/>
            <person name="Ng W.-L."/>
            <person name="Kazmierczak K.M."/>
            <person name="Andrzejewski T.M."/>
            <person name="Davidsen T.M."/>
            <person name="Wayne K.J."/>
            <person name="Tettelin H."/>
            <person name="Glass J.I."/>
            <person name="Rusch D."/>
            <person name="Podicherti R."/>
            <person name="Tsui H.-C.T."/>
            <person name="Winkler M.E."/>
        </authorList>
    </citation>
    <scope>NUCLEOTIDE SEQUENCE</scope>
</reference>
<keyword evidence="1" id="KW-0560">Oxidoreductase</keyword>
<dbReference type="AlphaFoldDB" id="A0A382HHE4"/>
<dbReference type="SUPFAM" id="SSF51905">
    <property type="entry name" value="FAD/NAD(P)-binding domain"/>
    <property type="match status" value="1"/>
</dbReference>
<dbReference type="PRINTS" id="PR00411">
    <property type="entry name" value="PNDRDTASEI"/>
</dbReference>
<feature type="domain" description="FAD/NAD(P)-binding" evidence="2">
    <location>
        <begin position="7"/>
        <end position="317"/>
    </location>
</feature>
<proteinExistence type="predicted"/>
<name>A0A382HHE4_9ZZZZ</name>
<sequence>MNPSEYDFSIIGSGPAGMAAAITARKHGLRVLVLDEQSNAGGQIFRNIEGMETNFNSELKKLGNEYKSGLSLVKEFKNCGADYINDRSVWQIDPDLGIHHVSASSNKVSSSIDSYAKTKYLLIAVGAMERPMPFKGWTLPGVMACTAVDALYKSSGLVPDEEVILAGCGPLLLLVACRLLDAGVTITALLDTNRRLALLKALPSLPKALRSIGYLAKGISMLHKIRNAGIQIYSGINSMEALGNSKFEKVRFKIGENTLEKSSGMLLLHNGVVPNLQITRQLGCEHQWYDLQRYWEPVQDEWGNTSVDRISTAGDCGRISGASVSELNGYVSALDTVYKIGAISRNERNRLSLPYR</sequence>
<gene>
    <name evidence="3" type="ORF">METZ01_LOCUS239574</name>
</gene>
<feature type="non-terminal residue" evidence="3">
    <location>
        <position position="356"/>
    </location>
</feature>
<evidence type="ECO:0000259" key="2">
    <source>
        <dbReference type="Pfam" id="PF07992"/>
    </source>
</evidence>
<dbReference type="InterPro" id="IPR017224">
    <property type="entry name" value="Opine_Oxase_asu/HCN_bsu"/>
</dbReference>
<dbReference type="PANTHER" id="PTHR42949">
    <property type="entry name" value="ANAEROBIC GLYCEROL-3-PHOSPHATE DEHYDROGENASE SUBUNIT B"/>
    <property type="match status" value="1"/>
</dbReference>
<dbReference type="PANTHER" id="PTHR42949:SF3">
    <property type="entry name" value="ANAEROBIC GLYCEROL-3-PHOSPHATE DEHYDROGENASE SUBUNIT B"/>
    <property type="match status" value="1"/>
</dbReference>
<dbReference type="PIRSF" id="PIRSF037495">
    <property type="entry name" value="Opine_OX_OoxA/HcnB"/>
    <property type="match status" value="1"/>
</dbReference>
<dbReference type="Gene3D" id="3.50.50.60">
    <property type="entry name" value="FAD/NAD(P)-binding domain"/>
    <property type="match status" value="2"/>
</dbReference>
<dbReference type="InterPro" id="IPR023753">
    <property type="entry name" value="FAD/NAD-binding_dom"/>
</dbReference>
<dbReference type="PRINTS" id="PR00368">
    <property type="entry name" value="FADPNR"/>
</dbReference>
<dbReference type="Pfam" id="PF07992">
    <property type="entry name" value="Pyr_redox_2"/>
    <property type="match status" value="1"/>
</dbReference>
<protein>
    <recommendedName>
        <fullName evidence="2">FAD/NAD(P)-binding domain-containing protein</fullName>
    </recommendedName>
</protein>
<accession>A0A382HHE4</accession>
<dbReference type="GO" id="GO:0016491">
    <property type="term" value="F:oxidoreductase activity"/>
    <property type="evidence" value="ECO:0007669"/>
    <property type="project" value="UniProtKB-KW"/>
</dbReference>
<evidence type="ECO:0000313" key="3">
    <source>
        <dbReference type="EMBL" id="SVB86720.1"/>
    </source>
</evidence>
<dbReference type="InterPro" id="IPR051691">
    <property type="entry name" value="Metab_Enz_Cyan_OpOx_G3PDH"/>
</dbReference>
<evidence type="ECO:0000256" key="1">
    <source>
        <dbReference type="ARBA" id="ARBA00023002"/>
    </source>
</evidence>
<dbReference type="EMBL" id="UINC01061292">
    <property type="protein sequence ID" value="SVB86720.1"/>
    <property type="molecule type" value="Genomic_DNA"/>
</dbReference>